<evidence type="ECO:0000313" key="2">
    <source>
        <dbReference type="Proteomes" id="UP000218677"/>
    </source>
</evidence>
<organism evidence="1 2">
    <name type="scientific">Vreelandella nigrificans</name>
    <dbReference type="NCBI Taxonomy" id="2042704"/>
    <lineage>
        <taxon>Bacteria</taxon>
        <taxon>Pseudomonadati</taxon>
        <taxon>Pseudomonadota</taxon>
        <taxon>Gammaproteobacteria</taxon>
        <taxon>Oceanospirillales</taxon>
        <taxon>Halomonadaceae</taxon>
        <taxon>Vreelandella</taxon>
    </lineage>
</organism>
<evidence type="ECO:0000313" key="1">
    <source>
        <dbReference type="EMBL" id="PCF93873.1"/>
    </source>
</evidence>
<comment type="caution">
    <text evidence="1">The sequence shown here is derived from an EMBL/GenBank/DDBJ whole genome shotgun (WGS) entry which is preliminary data.</text>
</comment>
<protein>
    <recommendedName>
        <fullName evidence="3">DUF4145 domain-containing protein</fullName>
    </recommendedName>
</protein>
<gene>
    <name evidence="1" type="ORF">CPA45_19820</name>
</gene>
<name>A0A2A4HIG3_9GAMM</name>
<reference evidence="2" key="1">
    <citation type="submission" date="2017-09" db="EMBL/GenBank/DDBJ databases">
        <authorList>
            <person name="Cho G.-S."/>
            <person name="Oguntoyinbo F.A."/>
            <person name="Cnockaert M."/>
            <person name="Kabisch J."/>
            <person name="Neve H."/>
            <person name="Bockelmann W."/>
            <person name="Wenning M."/>
            <person name="Franz C.M."/>
            <person name="Vandamme P."/>
        </authorList>
    </citation>
    <scope>NUCLEOTIDE SEQUENCE [LARGE SCALE GENOMIC DNA]</scope>
    <source>
        <strain evidence="2">MBT G8648</strain>
    </source>
</reference>
<accession>A0A2A4HIG3</accession>
<dbReference type="AlphaFoldDB" id="A0A2A4HIG3"/>
<keyword evidence="2" id="KW-1185">Reference proteome</keyword>
<evidence type="ECO:0008006" key="3">
    <source>
        <dbReference type="Google" id="ProtNLM"/>
    </source>
</evidence>
<proteinExistence type="predicted"/>
<dbReference type="Proteomes" id="UP000218677">
    <property type="component" value="Unassembled WGS sequence"/>
</dbReference>
<dbReference type="EMBL" id="NWUX01000027">
    <property type="protein sequence ID" value="PCF93873.1"/>
    <property type="molecule type" value="Genomic_DNA"/>
</dbReference>
<sequence length="221" mass="24458">MVALDITMDIYMEFEQVIAHCKALKKEVEQLGDSDGAKLKGLKARIYDFLSKVGGPNNTFVKQVSSVESTVTSYQKNVVSEVLSSFIAHMENGLVGGISPKRQAELDVVSDLLEQANTLLENPKVHSAAPAVLIGATLEEFLRAWVEEEGLSLGGKKPSLDSYCKTLREEELITKQDVKDITAWSGIRNHAAHGEWSEVEDRARIRLMLEGVNLFIRQKTA</sequence>